<reference evidence="5" key="2">
    <citation type="journal article" date="2015" name="Fish Shellfish Immunol.">
        <title>Early steps in the European eel (Anguilla anguilla)-Vibrio vulnificus interaction in the gills: Role of the RtxA13 toxin.</title>
        <authorList>
            <person name="Callol A."/>
            <person name="Pajuelo D."/>
            <person name="Ebbesson L."/>
            <person name="Teles M."/>
            <person name="MacKenzie S."/>
            <person name="Amaro C."/>
        </authorList>
    </citation>
    <scope>NUCLEOTIDE SEQUENCE</scope>
</reference>
<evidence type="ECO:0000313" key="5">
    <source>
        <dbReference type="EMBL" id="JAH57012.1"/>
    </source>
</evidence>
<evidence type="ECO:0000256" key="1">
    <source>
        <dbReference type="ARBA" id="ARBA00007806"/>
    </source>
</evidence>
<feature type="compositionally biased region" description="Polar residues" evidence="3">
    <location>
        <begin position="68"/>
        <end position="77"/>
    </location>
</feature>
<proteinExistence type="inferred from homology"/>
<dbReference type="GO" id="GO:0004558">
    <property type="term" value="F:alpha-1,4-glucosidase activity"/>
    <property type="evidence" value="ECO:0007669"/>
    <property type="project" value="TreeGrafter"/>
</dbReference>
<dbReference type="InterPro" id="IPR017853">
    <property type="entry name" value="GH"/>
</dbReference>
<protein>
    <recommendedName>
        <fullName evidence="4">Glycoside hydrolase family 31 TIM barrel domain-containing protein</fullName>
    </recommendedName>
</protein>
<keyword evidence="2" id="KW-0378">Hydrolase</keyword>
<dbReference type="GO" id="GO:0005975">
    <property type="term" value="P:carbohydrate metabolic process"/>
    <property type="evidence" value="ECO:0007669"/>
    <property type="project" value="InterPro"/>
</dbReference>
<dbReference type="EMBL" id="GBXM01051565">
    <property type="protein sequence ID" value="JAH57012.1"/>
    <property type="molecule type" value="Transcribed_RNA"/>
</dbReference>
<reference evidence="5" key="1">
    <citation type="submission" date="2014-11" db="EMBL/GenBank/DDBJ databases">
        <authorList>
            <person name="Amaro Gonzalez C."/>
        </authorList>
    </citation>
    <scope>NUCLEOTIDE SEQUENCE</scope>
</reference>
<organism evidence="5">
    <name type="scientific">Anguilla anguilla</name>
    <name type="common">European freshwater eel</name>
    <name type="synonym">Muraena anguilla</name>
    <dbReference type="NCBI Taxonomy" id="7936"/>
    <lineage>
        <taxon>Eukaryota</taxon>
        <taxon>Metazoa</taxon>
        <taxon>Chordata</taxon>
        <taxon>Craniata</taxon>
        <taxon>Vertebrata</taxon>
        <taxon>Euteleostomi</taxon>
        <taxon>Actinopterygii</taxon>
        <taxon>Neopterygii</taxon>
        <taxon>Teleostei</taxon>
        <taxon>Anguilliformes</taxon>
        <taxon>Anguillidae</taxon>
        <taxon>Anguilla</taxon>
    </lineage>
</organism>
<dbReference type="PANTHER" id="PTHR22762:SF133">
    <property type="entry name" value="P-TYPE DOMAIN-CONTAINING PROTEIN"/>
    <property type="match status" value="1"/>
</dbReference>
<dbReference type="SUPFAM" id="SSF51445">
    <property type="entry name" value="(Trans)glycosidases"/>
    <property type="match status" value="1"/>
</dbReference>
<dbReference type="AlphaFoldDB" id="A0A0E9TU68"/>
<dbReference type="Gene3D" id="3.20.20.80">
    <property type="entry name" value="Glycosidases"/>
    <property type="match status" value="1"/>
</dbReference>
<feature type="domain" description="Glycoside hydrolase family 31 TIM barrel" evidence="4">
    <location>
        <begin position="1"/>
        <end position="52"/>
    </location>
</feature>
<sequence length="77" mass="8598">MCLRWMQLGAFYPYSRNHNGLGNQGQDPVAWDAEFAAASRDVLNIRYTLLPLPLHPHVPSPQRGQHCGQASATRVRG</sequence>
<keyword evidence="2" id="KW-0326">Glycosidase</keyword>
<evidence type="ECO:0000256" key="2">
    <source>
        <dbReference type="RuleBase" id="RU361185"/>
    </source>
</evidence>
<evidence type="ECO:0000256" key="3">
    <source>
        <dbReference type="SAM" id="MobiDB-lite"/>
    </source>
</evidence>
<accession>A0A0E9TU68</accession>
<feature type="region of interest" description="Disordered" evidence="3">
    <location>
        <begin position="58"/>
        <end position="77"/>
    </location>
</feature>
<evidence type="ECO:0000259" key="4">
    <source>
        <dbReference type="Pfam" id="PF01055"/>
    </source>
</evidence>
<dbReference type="InterPro" id="IPR000322">
    <property type="entry name" value="Glyco_hydro_31_TIM"/>
</dbReference>
<name>A0A0E9TU68_ANGAN</name>
<comment type="similarity">
    <text evidence="1 2">Belongs to the glycosyl hydrolase 31 family.</text>
</comment>
<dbReference type="Pfam" id="PF01055">
    <property type="entry name" value="Glyco_hydro_31_2nd"/>
    <property type="match status" value="1"/>
</dbReference>
<dbReference type="PANTHER" id="PTHR22762">
    <property type="entry name" value="ALPHA-GLUCOSIDASE"/>
    <property type="match status" value="1"/>
</dbReference>